<dbReference type="RefSeq" id="XP_029731152.2">
    <property type="nucleotide sequence ID" value="XM_029875292.2"/>
</dbReference>
<keyword evidence="4" id="KW-0812">Transmembrane</keyword>
<proteinExistence type="inferred from homology"/>
<dbReference type="SUPFAM" id="SSF53756">
    <property type="entry name" value="UDP-Glycosyltransferase/glycogen phosphorylase"/>
    <property type="match status" value="1"/>
</dbReference>
<evidence type="ECO:0000256" key="3">
    <source>
        <dbReference type="ARBA" id="ARBA00022679"/>
    </source>
</evidence>
<organism evidence="5 6">
    <name type="scientific">Aedes albopictus</name>
    <name type="common">Asian tiger mosquito</name>
    <name type="synonym">Stegomyia albopicta</name>
    <dbReference type="NCBI Taxonomy" id="7160"/>
    <lineage>
        <taxon>Eukaryota</taxon>
        <taxon>Metazoa</taxon>
        <taxon>Ecdysozoa</taxon>
        <taxon>Arthropoda</taxon>
        <taxon>Hexapoda</taxon>
        <taxon>Insecta</taxon>
        <taxon>Pterygota</taxon>
        <taxon>Neoptera</taxon>
        <taxon>Endopterygota</taxon>
        <taxon>Diptera</taxon>
        <taxon>Nematocera</taxon>
        <taxon>Culicoidea</taxon>
        <taxon>Culicidae</taxon>
        <taxon>Culicinae</taxon>
        <taxon>Aedini</taxon>
        <taxon>Aedes</taxon>
        <taxon>Stegomyia</taxon>
    </lineage>
</organism>
<sequence length="601" mass="66813">MVSQLRRTHVGGGDLFLSPDGARCGGLTNDVVCHPPSSATTAPDAVMFRQLRAPLSSLVPLVRKETVPCRIMERKVVVIFAVVIGQLAMIGWGANIVYISSVASPSHFLWSQRLFQRLAKVGHNVTVVNLYKEGTVQGVHLLKLDGVIDGLDSEDAKLGEEQDFVAFGQMNPIEMHMAFAELELQVCELAIQSSGFKRLLEDSRNIRVDLVIHDHLAGPCLLSLVPAFNYPPLILASAYNRISTISVPLGTLIHPGFVPNQVYDVNEPMSFFTRSFNFLLSFWEHFFRECVYYPKLDRFVKMNLNQSDCVSDLEKRSLLAILNSNPLLDHPEPTTENVIRVGGLHIRPTNQLPIDLIHVIDNSSDGFILLSLGTNARSDSLDSAILAEILKAMSALPSITFLWKLDSEDCLPTTNKLPPNVITSPWFPQNDLLAHPRIRLFITHGGLLSSQEAAWHGVPIVGLPIYADQFGNVNQLVRKGVGRRLSIVQLKADELIGCIDDVIRNESYKENAIRLSLLLRDRKDSPLDVAVWSIEWVLRNSESSHTWNQSLVNLGFLQKHSYDVVAAFVCIAVVVVVILLVIAIPSSIHVLFKKKNKSKIE</sequence>
<keyword evidence="3" id="KW-0808">Transferase</keyword>
<reference evidence="6" key="1">
    <citation type="journal article" date="2015" name="Proc. Natl. Acad. Sci. U.S.A.">
        <title>Genome sequence of the Asian Tiger mosquito, Aedes albopictus, reveals insights into its biology, genetics, and evolution.</title>
        <authorList>
            <person name="Chen X.G."/>
            <person name="Jiang X."/>
            <person name="Gu J."/>
            <person name="Xu M."/>
            <person name="Wu Y."/>
            <person name="Deng Y."/>
            <person name="Zhang C."/>
            <person name="Bonizzoni M."/>
            <person name="Dermauw W."/>
            <person name="Vontas J."/>
            <person name="Armbruster P."/>
            <person name="Huang X."/>
            <person name="Yang Y."/>
            <person name="Zhang H."/>
            <person name="He W."/>
            <person name="Peng H."/>
            <person name="Liu Y."/>
            <person name="Wu K."/>
            <person name="Chen J."/>
            <person name="Lirakis M."/>
            <person name="Topalis P."/>
            <person name="Van Leeuwen T."/>
            <person name="Hall A.B."/>
            <person name="Jiang X."/>
            <person name="Thorpe C."/>
            <person name="Mueller R.L."/>
            <person name="Sun C."/>
            <person name="Waterhouse R.M."/>
            <person name="Yan G."/>
            <person name="Tu Z.J."/>
            <person name="Fang X."/>
            <person name="James A.A."/>
        </authorList>
    </citation>
    <scope>NUCLEOTIDE SEQUENCE [LARGE SCALE GENOMIC DNA]</scope>
    <source>
        <strain evidence="6">Foshan</strain>
    </source>
</reference>
<reference evidence="5" key="2">
    <citation type="submission" date="2025-05" db="UniProtKB">
        <authorList>
            <consortium name="EnsemblMetazoa"/>
        </authorList>
    </citation>
    <scope>IDENTIFICATION</scope>
    <source>
        <strain evidence="5">Foshan</strain>
    </source>
</reference>
<evidence type="ECO:0008006" key="7">
    <source>
        <dbReference type="Google" id="ProtNLM"/>
    </source>
</evidence>
<dbReference type="EnsemblMetazoa" id="AALFPA23_012538.R17990">
    <property type="protein sequence ID" value="AALFPA23_012538.P17990"/>
    <property type="gene ID" value="AALFPA23_012538"/>
</dbReference>
<dbReference type="InterPro" id="IPR050271">
    <property type="entry name" value="UDP-glycosyltransferase"/>
</dbReference>
<accession>A0ABM1YVM0</accession>
<dbReference type="GeneID" id="115267827"/>
<feature type="transmembrane region" description="Helical" evidence="4">
    <location>
        <begin position="76"/>
        <end position="99"/>
    </location>
</feature>
<evidence type="ECO:0000256" key="4">
    <source>
        <dbReference type="SAM" id="Phobius"/>
    </source>
</evidence>
<keyword evidence="4" id="KW-0472">Membrane</keyword>
<keyword evidence="4" id="KW-1133">Transmembrane helix</keyword>
<name>A0ABM1YVM0_AEDAL</name>
<evidence type="ECO:0000313" key="5">
    <source>
        <dbReference type="EnsemblMetazoa" id="AALFPA23_012538.P17990"/>
    </source>
</evidence>
<comment type="similarity">
    <text evidence="1">Belongs to the UDP-glycosyltransferase family.</text>
</comment>
<evidence type="ECO:0000313" key="6">
    <source>
        <dbReference type="Proteomes" id="UP000069940"/>
    </source>
</evidence>
<protein>
    <recommendedName>
        <fullName evidence="7">UDP-glycosyltransferases domain-containing protein</fullName>
    </recommendedName>
</protein>
<dbReference type="Gene3D" id="3.40.50.2000">
    <property type="entry name" value="Glycogen Phosphorylase B"/>
    <property type="match status" value="1"/>
</dbReference>
<evidence type="ECO:0000256" key="2">
    <source>
        <dbReference type="ARBA" id="ARBA00022676"/>
    </source>
</evidence>
<dbReference type="InterPro" id="IPR002213">
    <property type="entry name" value="UDP_glucos_trans"/>
</dbReference>
<keyword evidence="6" id="KW-1185">Reference proteome</keyword>
<keyword evidence="2" id="KW-0328">Glycosyltransferase</keyword>
<dbReference type="Proteomes" id="UP000069940">
    <property type="component" value="Unassembled WGS sequence"/>
</dbReference>
<dbReference type="PANTHER" id="PTHR48043:SF145">
    <property type="entry name" value="FI06409P-RELATED"/>
    <property type="match status" value="1"/>
</dbReference>
<dbReference type="InterPro" id="IPR035595">
    <property type="entry name" value="UDP_glycos_trans_CS"/>
</dbReference>
<dbReference type="PROSITE" id="PS00375">
    <property type="entry name" value="UDPGT"/>
    <property type="match status" value="1"/>
</dbReference>
<feature type="transmembrane region" description="Helical" evidence="4">
    <location>
        <begin position="564"/>
        <end position="592"/>
    </location>
</feature>
<dbReference type="Pfam" id="PF00201">
    <property type="entry name" value="UDPGT"/>
    <property type="match status" value="1"/>
</dbReference>
<dbReference type="PANTHER" id="PTHR48043">
    <property type="entry name" value="EG:EG0003.4 PROTEIN-RELATED"/>
    <property type="match status" value="1"/>
</dbReference>
<evidence type="ECO:0000256" key="1">
    <source>
        <dbReference type="ARBA" id="ARBA00009995"/>
    </source>
</evidence>
<dbReference type="CDD" id="cd03784">
    <property type="entry name" value="GT1_Gtf-like"/>
    <property type="match status" value="1"/>
</dbReference>